<dbReference type="AlphaFoldDB" id="A0ABD5V605"/>
<accession>A0ABD5V605</accession>
<proteinExistence type="predicted"/>
<evidence type="ECO:0000313" key="2">
    <source>
        <dbReference type="Proteomes" id="UP001596312"/>
    </source>
</evidence>
<dbReference type="EMBL" id="JBHSXQ010000006">
    <property type="protein sequence ID" value="MFC6907028.1"/>
    <property type="molecule type" value="Genomic_DNA"/>
</dbReference>
<sequence>MSQGPTARSPFERVRDRYENSEKKCPDCGYIGEDGEWKSETDGRVIVYQYRCSSCNATRRHVFNLER</sequence>
<gene>
    <name evidence="1" type="ORF">ACFQGH_17705</name>
</gene>
<organism evidence="1 2">
    <name type="scientific">Halalkalicoccus tibetensis</name>
    <dbReference type="NCBI Taxonomy" id="175632"/>
    <lineage>
        <taxon>Archaea</taxon>
        <taxon>Methanobacteriati</taxon>
        <taxon>Methanobacteriota</taxon>
        <taxon>Stenosarchaea group</taxon>
        <taxon>Halobacteria</taxon>
        <taxon>Halobacteriales</taxon>
        <taxon>Halococcaceae</taxon>
        <taxon>Halalkalicoccus</taxon>
    </lineage>
</organism>
<reference evidence="1 2" key="1">
    <citation type="journal article" date="2019" name="Int. J. Syst. Evol. Microbiol.">
        <title>The Global Catalogue of Microorganisms (GCM) 10K type strain sequencing project: providing services to taxonomists for standard genome sequencing and annotation.</title>
        <authorList>
            <consortium name="The Broad Institute Genomics Platform"/>
            <consortium name="The Broad Institute Genome Sequencing Center for Infectious Disease"/>
            <person name="Wu L."/>
            <person name="Ma J."/>
        </authorList>
    </citation>
    <scope>NUCLEOTIDE SEQUENCE [LARGE SCALE GENOMIC DNA]</scope>
    <source>
        <strain evidence="1 2">CGMCC 1.3240</strain>
    </source>
</reference>
<dbReference type="InterPro" id="IPR049696">
    <property type="entry name" value="HVO_0649-like"/>
</dbReference>
<protein>
    <submittedName>
        <fullName evidence="1">HVO_0649 family zinc finger protein</fullName>
    </submittedName>
</protein>
<evidence type="ECO:0000313" key="1">
    <source>
        <dbReference type="EMBL" id="MFC6907028.1"/>
    </source>
</evidence>
<name>A0ABD5V605_9EURY</name>
<comment type="caution">
    <text evidence="1">The sequence shown here is derived from an EMBL/GenBank/DDBJ whole genome shotgun (WGS) entry which is preliminary data.</text>
</comment>
<dbReference type="Proteomes" id="UP001596312">
    <property type="component" value="Unassembled WGS sequence"/>
</dbReference>
<keyword evidence="2" id="KW-1185">Reference proteome</keyword>
<dbReference type="RefSeq" id="WP_390220978.1">
    <property type="nucleotide sequence ID" value="NZ_JBBMXV010000006.1"/>
</dbReference>
<dbReference type="NCBIfam" id="NF041911">
    <property type="entry name" value="HVO_0649"/>
    <property type="match status" value="1"/>
</dbReference>